<keyword evidence="6" id="KW-1185">Reference proteome</keyword>
<dbReference type="InterPro" id="IPR051362">
    <property type="entry name" value="WD_repeat_creC_regulators"/>
</dbReference>
<dbReference type="InterPro" id="IPR001680">
    <property type="entry name" value="WD40_rpt"/>
</dbReference>
<dbReference type="PANTHER" id="PTHR14107">
    <property type="entry name" value="WD REPEAT PROTEIN"/>
    <property type="match status" value="1"/>
</dbReference>
<protein>
    <submittedName>
        <fullName evidence="5">WD repeat-containing protein 20 isoform X1</fullName>
    </submittedName>
</protein>
<evidence type="ECO:0000313" key="6">
    <source>
        <dbReference type="Proteomes" id="UP001165289"/>
    </source>
</evidence>
<dbReference type="Gene3D" id="2.130.10.10">
    <property type="entry name" value="YVTN repeat-like/Quinoprotein amine dehydrogenase"/>
    <property type="match status" value="1"/>
</dbReference>
<evidence type="ECO:0000256" key="2">
    <source>
        <dbReference type="ARBA" id="ARBA00022737"/>
    </source>
</evidence>
<dbReference type="InterPro" id="IPR015943">
    <property type="entry name" value="WD40/YVTN_repeat-like_dom_sf"/>
</dbReference>
<dbReference type="Proteomes" id="UP001165289">
    <property type="component" value="Unassembled WGS sequence"/>
</dbReference>
<keyword evidence="1 3" id="KW-0853">WD repeat</keyword>
<dbReference type="PROSITE" id="PS50294">
    <property type="entry name" value="WD_REPEATS_REGION"/>
    <property type="match status" value="1"/>
</dbReference>
<dbReference type="SMART" id="SM00320">
    <property type="entry name" value="WD40"/>
    <property type="match status" value="4"/>
</dbReference>
<name>A0AAV7KA45_9METZ</name>
<feature type="region of interest" description="Disordered" evidence="4">
    <location>
        <begin position="444"/>
        <end position="497"/>
    </location>
</feature>
<dbReference type="SUPFAM" id="SSF50978">
    <property type="entry name" value="WD40 repeat-like"/>
    <property type="match status" value="1"/>
</dbReference>
<evidence type="ECO:0000256" key="4">
    <source>
        <dbReference type="SAM" id="MobiDB-lite"/>
    </source>
</evidence>
<dbReference type="AlphaFoldDB" id="A0AAV7KA45"/>
<feature type="repeat" description="WD" evidence="3">
    <location>
        <begin position="267"/>
        <end position="299"/>
    </location>
</feature>
<proteinExistence type="predicted"/>
<comment type="caution">
    <text evidence="5">The sequence shown here is derived from an EMBL/GenBank/DDBJ whole genome shotgun (WGS) entry which is preliminary data.</text>
</comment>
<organism evidence="5 6">
    <name type="scientific">Oopsacas minuta</name>
    <dbReference type="NCBI Taxonomy" id="111878"/>
    <lineage>
        <taxon>Eukaryota</taxon>
        <taxon>Metazoa</taxon>
        <taxon>Porifera</taxon>
        <taxon>Hexactinellida</taxon>
        <taxon>Hexasterophora</taxon>
        <taxon>Lyssacinosida</taxon>
        <taxon>Leucopsacidae</taxon>
        <taxon>Oopsacas</taxon>
    </lineage>
</organism>
<dbReference type="PROSITE" id="PS50082">
    <property type="entry name" value="WD_REPEATS_2"/>
    <property type="match status" value="1"/>
</dbReference>
<feature type="compositionally biased region" description="Basic and acidic residues" evidence="4">
    <location>
        <begin position="448"/>
        <end position="458"/>
    </location>
</feature>
<evidence type="ECO:0000256" key="3">
    <source>
        <dbReference type="PROSITE-ProRule" id="PRU00221"/>
    </source>
</evidence>
<accession>A0AAV7KA45</accession>
<feature type="compositionally biased region" description="Basic and acidic residues" evidence="4">
    <location>
        <begin position="343"/>
        <end position="355"/>
    </location>
</feature>
<evidence type="ECO:0000256" key="1">
    <source>
        <dbReference type="ARBA" id="ARBA00022574"/>
    </source>
</evidence>
<keyword evidence="2" id="KW-0677">Repeat</keyword>
<feature type="compositionally biased region" description="Basic residues" evidence="4">
    <location>
        <begin position="459"/>
        <end position="474"/>
    </location>
</feature>
<dbReference type="EMBL" id="JAKMXF010000111">
    <property type="protein sequence ID" value="KAI6657580.1"/>
    <property type="molecule type" value="Genomic_DNA"/>
</dbReference>
<evidence type="ECO:0000313" key="5">
    <source>
        <dbReference type="EMBL" id="KAI6657580.1"/>
    </source>
</evidence>
<dbReference type="InterPro" id="IPR036322">
    <property type="entry name" value="WD40_repeat_dom_sf"/>
</dbReference>
<dbReference type="Pfam" id="PF00400">
    <property type="entry name" value="WD40"/>
    <property type="match status" value="2"/>
</dbReference>
<dbReference type="PANTHER" id="PTHR14107:SF16">
    <property type="entry name" value="AT02583P"/>
    <property type="match status" value="1"/>
</dbReference>
<reference evidence="5 6" key="1">
    <citation type="journal article" date="2023" name="BMC Biol.">
        <title>The compact genome of the sponge Oopsacas minuta (Hexactinellida) is lacking key metazoan core genes.</title>
        <authorList>
            <person name="Santini S."/>
            <person name="Schenkelaars Q."/>
            <person name="Jourda C."/>
            <person name="Duchesne M."/>
            <person name="Belahbib H."/>
            <person name="Rocher C."/>
            <person name="Selva M."/>
            <person name="Riesgo A."/>
            <person name="Vervoort M."/>
            <person name="Leys S.P."/>
            <person name="Kodjabachian L."/>
            <person name="Le Bivic A."/>
            <person name="Borchiellini C."/>
            <person name="Claverie J.M."/>
            <person name="Renard E."/>
        </authorList>
    </citation>
    <scope>NUCLEOTIDE SEQUENCE [LARGE SCALE GENOMIC DNA]</scope>
    <source>
        <strain evidence="5">SPO-2</strain>
    </source>
</reference>
<gene>
    <name evidence="5" type="ORF">LOD99_323</name>
</gene>
<sequence>MARNETSSLQEFQLNLRDGTYSTLSNYDTSSGKATIRSYTGFRPSFAPVIPPPDKHSNKIDKSDKTKSQELAYLCYNLDSAVYIYRFNGRPLHYMNFVDRKMYTSDPPVCMAASTEVKEYLQLELLIATKSGTILNFNPFSRTSVYYNEDHCIEGSKETRPTHIAWIPQSINRFAVSFTSKILLILTTKYKVPGVPHTNPTIDTSHFSFYPARAKKTVLKMKLRIGTDALNHFAFSADGKQIATASSDGFLRLFSLKQKPIQMCGRGRSNFGGVLCVCWSPDEKYLATGTEDDLVTIWSSTTLLPLTRCFGHRSWVSCVMFDPFYIPTNPGNDPSDNFLLSAGRERNPSPDDRPSKTPLCRLQSLARVSSLYPEIAPTYRLGSVGQDGKFFLWEFSDDDLKPSVVNISPRRVSAPSPVLPYPNGASCMNGESNKDHPFINSASDIEVEDHGIDNSDRRNKSKDKKKPVKNRSKVSHSPILPPTDLCETQPHPSSSQVVSRLEPVVEKSIFDDRLTSIHFDKNFIFVSSYCGRILCWERPVKESVIDVKEQVKEPLENHVMSKPTHKSSKDS</sequence>
<feature type="region of interest" description="Disordered" evidence="4">
    <location>
        <begin position="336"/>
        <end position="358"/>
    </location>
</feature>